<feature type="domain" description="SLH" evidence="1">
    <location>
        <begin position="110"/>
        <end position="172"/>
    </location>
</feature>
<feature type="domain" description="SLH" evidence="1">
    <location>
        <begin position="174"/>
        <end position="237"/>
    </location>
</feature>
<name>A0A1E5L9G5_9FIRM</name>
<dbReference type="PANTHER" id="PTHR43308">
    <property type="entry name" value="OUTER MEMBRANE PROTEIN ALPHA-RELATED"/>
    <property type="match status" value="1"/>
</dbReference>
<evidence type="ECO:0000313" key="2">
    <source>
        <dbReference type="EMBL" id="OEH86698.1"/>
    </source>
</evidence>
<dbReference type="RefSeq" id="WP_069700575.1">
    <property type="nucleotide sequence ID" value="NZ_MJAT01000001.1"/>
</dbReference>
<organism evidence="2 3">
    <name type="scientific">Desulfuribacillus stibiiarsenatis</name>
    <dbReference type="NCBI Taxonomy" id="1390249"/>
    <lineage>
        <taxon>Bacteria</taxon>
        <taxon>Bacillati</taxon>
        <taxon>Bacillota</taxon>
        <taxon>Desulfuribacillia</taxon>
        <taxon>Desulfuribacillales</taxon>
        <taxon>Desulfuribacillaceae</taxon>
        <taxon>Desulfuribacillus</taxon>
    </lineage>
</organism>
<dbReference type="AlphaFoldDB" id="A0A1E5L9G5"/>
<evidence type="ECO:0000259" key="1">
    <source>
        <dbReference type="PROSITE" id="PS51272"/>
    </source>
</evidence>
<dbReference type="Proteomes" id="UP000095255">
    <property type="component" value="Unassembled WGS sequence"/>
</dbReference>
<dbReference type="InterPro" id="IPR001119">
    <property type="entry name" value="SLH_dom"/>
</dbReference>
<comment type="caution">
    <text evidence="2">The sequence shown here is derived from an EMBL/GenBank/DDBJ whole genome shotgun (WGS) entry which is preliminary data.</text>
</comment>
<protein>
    <recommendedName>
        <fullName evidence="1">SLH domain-containing protein</fullName>
    </recommendedName>
</protein>
<evidence type="ECO:0000313" key="3">
    <source>
        <dbReference type="Proteomes" id="UP000095255"/>
    </source>
</evidence>
<accession>A0A1E5L9G5</accession>
<sequence length="835" mass="95594">MGLLKIHKVGLILLLALLFNGFTGAEVQASATVSELTVEQRLDIHFKDMQQAPWAESEIRKLTIRGVLGGFPDGTYRPNAPIKKVEAIVMAVRALGLEEDAKDFASRSDSLFYPLEGQGLEWARGYLRAAWSNGLITGYMQELSWYDPADRAWMAKLMVRTIRKEQQAIENRFPLYFQDRQKILPNQTGYINVVQMEGLMAGYPDNTFRPDATMTRAELAVLFDNYFEKYMNDYTLKKIQYATIEDFQHSSGDIIIRTMDKGLRKVKVNLKAPIFYESQNIQNSRPQKRSYSQLQKGQQISGLLYGEQLVFVTIQQEGLLDSFTAPTPDYSFTFEREQHIVGFLTDIDSNGLKLTFEMLSGQKMTIPYASNLAVTNLNGSSGRNSMLVGALYELKVDSNKITKLTEQESRRNSYTGDLVSINPFTSETMIRHSFQESKNFIIPEGLKPTFEMNDYIRVTAYGKYIFEYEILRPGSDEGYFVKYDSDRKEIYLTNRQGKEVIYSVIDNPRIQVSRISRPLMSDIYQDDYVRLSFDRYDQNNNRLFDEIINIQVVDQLAGTIISAGSSEIRFRDQYGLTREMRVATAVTLNIVNVRNATVYDLRPNDQASFRIQQGRIQQVNVYSRTVDEGIVFDIQDLPNGTKQLVLGESALSQKKYGITAQTRVSWHDFRDLSLREVGTGQYVRVWYDGPNALEIEIIDSGMVIGQLVAHSYNSIWLKASGISRTRFIIEQQLTSGLNALKYQTVQIVFRNGVVYRIDPVPVDNQEYVVVDYSSKKGTIWVRDSEGKHRIYWLSDDKVLFEGDERSIEYVGQQVTRKSKVKLQIVNEIVVAIRPV</sequence>
<dbReference type="Pfam" id="PF00395">
    <property type="entry name" value="SLH"/>
    <property type="match status" value="2"/>
</dbReference>
<dbReference type="InterPro" id="IPR051465">
    <property type="entry name" value="Cell_Envelope_Struct_Comp"/>
</dbReference>
<dbReference type="EMBL" id="MJAT01000001">
    <property type="protein sequence ID" value="OEH86698.1"/>
    <property type="molecule type" value="Genomic_DNA"/>
</dbReference>
<reference evidence="2 3" key="1">
    <citation type="submission" date="2016-09" db="EMBL/GenBank/DDBJ databases">
        <title>Desulfuribacillus arsenicus sp. nov., an obligately anaerobic, dissimilatory arsenic- and antimonate-reducing bacterium isolated from anoxic sediments.</title>
        <authorList>
            <person name="Abin C.A."/>
            <person name="Hollibaugh J.T."/>
        </authorList>
    </citation>
    <scope>NUCLEOTIDE SEQUENCE [LARGE SCALE GENOMIC DNA]</scope>
    <source>
        <strain evidence="2 3">MLFW-2</strain>
    </source>
</reference>
<dbReference type="PANTHER" id="PTHR43308:SF5">
    <property type="entry name" value="S-LAYER PROTEIN _ PEPTIDOGLYCAN ENDO-BETA-N-ACETYLGLUCOSAMINIDASE"/>
    <property type="match status" value="1"/>
</dbReference>
<keyword evidence="3" id="KW-1185">Reference proteome</keyword>
<dbReference type="PROSITE" id="PS51272">
    <property type="entry name" value="SLH"/>
    <property type="match status" value="3"/>
</dbReference>
<feature type="domain" description="SLH" evidence="1">
    <location>
        <begin position="42"/>
        <end position="105"/>
    </location>
</feature>
<dbReference type="OrthoDB" id="2611444at2"/>
<dbReference type="STRING" id="1390249.BHU72_00010"/>
<gene>
    <name evidence="2" type="ORF">BHU72_00010</name>
</gene>
<proteinExistence type="predicted"/>